<keyword evidence="2" id="KW-0496">Mitochondrion</keyword>
<organism evidence="2">
    <name type="scientific">Corystes cassivelaunus</name>
    <dbReference type="NCBI Taxonomy" id="557246"/>
    <lineage>
        <taxon>Eukaryota</taxon>
        <taxon>Metazoa</taxon>
        <taxon>Ecdysozoa</taxon>
        <taxon>Arthropoda</taxon>
        <taxon>Crustacea</taxon>
        <taxon>Multicrustacea</taxon>
        <taxon>Malacostraca</taxon>
        <taxon>Eumalacostraca</taxon>
        <taxon>Eucarida</taxon>
        <taxon>Decapoda</taxon>
        <taxon>Pleocyemata</taxon>
        <taxon>Brachyura</taxon>
        <taxon>Eubrachyura</taxon>
        <taxon>Corystoidea</taxon>
        <taxon>Corystidae</taxon>
        <taxon>Corystes</taxon>
    </lineage>
</organism>
<sequence length="32" mass="3614">MMMMVISAVNYLMLVISVLIAVAFVTLLERKI</sequence>
<keyword evidence="1" id="KW-1133">Transmembrane helix</keyword>
<protein>
    <submittedName>
        <fullName evidence="2">NADH dehydrogenase subunit 1</fullName>
    </submittedName>
</protein>
<keyword evidence="1" id="KW-0472">Membrane</keyword>
<reference evidence="2" key="1">
    <citation type="journal article" date="2009" name="Crustac. Issues">
        <title>A proposal for a new classification of Portunoidea and Cancroidea (Brachyura: Heterotremata) based on two independent molecular phylogenies.</title>
        <authorList>
            <person name="Schubart C.D."/>
            <person name="Reuschel S."/>
        </authorList>
    </citation>
    <scope>NUCLEOTIDE SEQUENCE</scope>
    <source>
        <strain evidence="2">SR2</strain>
        <tissue evidence="2">Muscle</tissue>
    </source>
</reference>
<dbReference type="AlphaFoldDB" id="E4W7J8"/>
<proteinExistence type="predicted"/>
<name>E4W7J8_9EUCA</name>
<geneLocation type="mitochondrion" evidence="2"/>
<feature type="non-terminal residue" evidence="2">
    <location>
        <position position="32"/>
    </location>
</feature>
<keyword evidence="1" id="KW-0812">Transmembrane</keyword>
<evidence type="ECO:0000256" key="1">
    <source>
        <dbReference type="SAM" id="Phobius"/>
    </source>
</evidence>
<feature type="transmembrane region" description="Helical" evidence="1">
    <location>
        <begin position="6"/>
        <end position="28"/>
    </location>
</feature>
<dbReference type="EMBL" id="FM208781">
    <property type="protein sequence ID" value="CAR64060.1"/>
    <property type="molecule type" value="Genomic_RNA"/>
</dbReference>
<gene>
    <name evidence="2" type="primary">NADH1</name>
</gene>
<accession>E4W7J8</accession>
<evidence type="ECO:0000313" key="2">
    <source>
        <dbReference type="EMBL" id="CAR64060.1"/>
    </source>
</evidence>